<gene>
    <name evidence="4" type="ORF">SmJEL517_g02515</name>
</gene>
<feature type="region of interest" description="Disordered" evidence="1">
    <location>
        <begin position="1390"/>
        <end position="1409"/>
    </location>
</feature>
<dbReference type="Pfam" id="PF21720">
    <property type="entry name" value="MIOS_WD40"/>
    <property type="match status" value="1"/>
</dbReference>
<sequence length="1814" mass="199117">MNLQQHEERRRYTTETIPPSPLLANVTAGSTEMVMVLNYYSDAVSRVARFLDSSVVKQRAVLLLETDWQQWLSSIDADLHQAARPLLLKVFSSLLETITAESLSTVDVVELGANAGVAHREQEAGHAIIKRKLEYVASASSISLGYKAISNSQELRDMASESLTILETHQVAKRRNDGYATLVEHPVQWCPKLGSTKFLVGGAELRLYEWQPMDEADSKVTFRTLAVNGDSTLMKCFAWSPNPNIENLVAIGYTTGKTSLVQFSSENRSGGLPRSSSAPSLPPSMARLGSSSSLVGGAPSNTANMLNSHIIADYVTRNARACNAVAFCPTDHRLLASGLDKVRSDHCLFVWDTSLATAASPSSGNVGGAQWKSRPDLAPESLQRVSSNTSVNSLTELASSNRMSGSLEIGDSVSSLDWLSNGSPRIVAGMGAKIRIFDLKAPNQTQPISINTKAVHFITADPFHAYRFASCELDGTIRLWDCRKPTEAALTFPSDDRSGMMSLSWSPIRQGLLASLGRDASVVKIWNIQEGAPKEVNTWGTFADDNNSIRSLSLGISGTTQPFIARPDQERSSPSVAGTNSPDPSEPPEDLHYEPFPDEVLPSAPVLWRVRTVKPAMGAPVGFSWMPFASETDFSHRIIVAHNKDPIFEIVHLQESLKIAWRPQGQLATTAGKIVSLINPSERMVMFGVARSDDVSRKNSRPSVANKMAYIDTDISVLMRTRAGAGYGMDAKKNLELAEHPALKELWALVVDAQTRASSNGTTLEKTDYSFKGIANVVEDMATSSTVVTFGGLANHQGHSRNTSLSSSPTKAEFSASALTPTSYLPFKIYSNPYRKLALIMCGFGFDGDYTEDPQSGNFERRLREMENDRDFEKAAGWAFFHASNLSRAVQALNSSQDERLKLVAAALAGYSNFQFGGSANLWKELTESLSRELEGPYIRAMFGLMSSNGNWSTVLDGPDEDGSGNRGLPIRDRIAIALRYLTDEQLTAYIRKTTQKMRQTGNIEGLLLTGLTSSGVDLFEEFVDRTGDVQSACMVMSLVVPRRFTDYRVESWVDNYRLLLDRWQLFRVRAQFDIARRRYMPNEPIGEAVVPAQVYVRCNFCNQSIANGPASTPRKLQTQPPTPSTPHPQPMQNQPRSKVTVCPNPKCGQPLPRCSLCLLALGTATENLQSFAKKSDGSALAGFDLWFSLDTFGDLIKQHDETDPKGTKHFIIARVQTWDAKQPGKAFYSYYNAFHLNKILFQTQVYLGRKLIHRLHVLNPLTNSDIIGNVQYFKVRISRPPQPSRTAPSTPIKDLNGDDGNGRDERKILATAYVDDTQSTNPTTPASNNGKPGLRIQTKPNAGRFTAFMDRASLSAGPRLMQDDDVPLPSPGVREVENGHLQSWTLRGPEVSEVGDDEGLTIQGSGSKSKLIKAKKLPGRALSLKPVARRASYQISGGTQKDGSVSAASSTDRKSPGQLEQGPTSSSVSPIKLQPKRLLILPSVKEQPLQVDTFEIKLPFNSMHSPVSAPLESIPNQFSPPTSPPMKSATAGSVNRSMSIQVRQPMGPVNLRKSMFNRAAVQPGAVTRFGEPIPLQDLTKLVPKSSRNRRRALSYLNAVTAAGQPATYEEWLEMVRQDKASSPVRLELDVDDTDDYDLVRPFGGSAGADAPKSPIVRVDPPKSPLIENNNGKLTNPPSPQKNDIPLVRLESSASPGSLLPYNMYDAILFATDNDFLEGSKTRVIFRENACTVEDAALFEMPPFTGEESPVLMVVEEHPLCSWCFPTIESVRGYSPCIRFLHQFKCYLFALLLMFGMFLFIFLTLKNASSAKLQ</sequence>
<feature type="compositionally biased region" description="Polar residues" evidence="1">
    <location>
        <begin position="572"/>
        <end position="583"/>
    </location>
</feature>
<feature type="transmembrane region" description="Helical" evidence="2">
    <location>
        <begin position="1787"/>
        <end position="1805"/>
    </location>
</feature>
<dbReference type="Pfam" id="PF21719">
    <property type="entry name" value="MIOS_a-sol"/>
    <property type="match status" value="1"/>
</dbReference>
<evidence type="ECO:0000313" key="5">
    <source>
        <dbReference type="Proteomes" id="UP000319731"/>
    </source>
</evidence>
<dbReference type="InterPro" id="IPR049092">
    <property type="entry name" value="MIOS_a-sol"/>
</dbReference>
<keyword evidence="2" id="KW-0812">Transmembrane</keyword>
<dbReference type="InterPro" id="IPR031537">
    <property type="entry name" value="DUF5092"/>
</dbReference>
<evidence type="ECO:0000259" key="3">
    <source>
        <dbReference type="Pfam" id="PF21719"/>
    </source>
</evidence>
<feature type="region of interest" description="Disordered" evidence="1">
    <location>
        <begin position="1432"/>
        <end position="1471"/>
    </location>
</feature>
<dbReference type="GO" id="GO:1904263">
    <property type="term" value="P:positive regulation of TORC1 signaling"/>
    <property type="evidence" value="ECO:0007669"/>
    <property type="project" value="TreeGrafter"/>
</dbReference>
<feature type="region of interest" description="Disordered" evidence="1">
    <location>
        <begin position="560"/>
        <end position="595"/>
    </location>
</feature>
<dbReference type="Gene3D" id="2.130.10.10">
    <property type="entry name" value="YVTN repeat-like/Quinoprotein amine dehydrogenase"/>
    <property type="match status" value="2"/>
</dbReference>
<protein>
    <recommendedName>
        <fullName evidence="3">MIOS-like alpha-solenoid domain-containing protein</fullName>
    </recommendedName>
</protein>
<dbReference type="InterPro" id="IPR036322">
    <property type="entry name" value="WD40_repeat_dom_sf"/>
</dbReference>
<evidence type="ECO:0000256" key="1">
    <source>
        <dbReference type="SAM" id="MobiDB-lite"/>
    </source>
</evidence>
<dbReference type="PANTHER" id="PTHR16453">
    <property type="entry name" value="WD40 DOMAIN-CONTAINING PROTEIN MIO FAMILY MEMBER"/>
    <property type="match status" value="1"/>
</dbReference>
<dbReference type="EMBL" id="QEAO01000010">
    <property type="protein sequence ID" value="TPX34999.1"/>
    <property type="molecule type" value="Genomic_DNA"/>
</dbReference>
<evidence type="ECO:0000256" key="2">
    <source>
        <dbReference type="SAM" id="Phobius"/>
    </source>
</evidence>
<dbReference type="SUPFAM" id="SSF50978">
    <property type="entry name" value="WD40 repeat-like"/>
    <property type="match status" value="1"/>
</dbReference>
<proteinExistence type="predicted"/>
<feature type="compositionally biased region" description="Polar residues" evidence="1">
    <location>
        <begin position="1434"/>
        <end position="1451"/>
    </location>
</feature>
<keyword evidence="2" id="KW-0472">Membrane</keyword>
<comment type="caution">
    <text evidence="4">The sequence shown here is derived from an EMBL/GenBank/DDBJ whole genome shotgun (WGS) entry which is preliminary data.</text>
</comment>
<feature type="compositionally biased region" description="Polar residues" evidence="1">
    <location>
        <begin position="1667"/>
        <end position="1676"/>
    </location>
</feature>
<dbReference type="GeneID" id="42003740"/>
<name>A0A507C790_9FUNG</name>
<feature type="region of interest" description="Disordered" evidence="1">
    <location>
        <begin position="1279"/>
        <end position="1304"/>
    </location>
</feature>
<dbReference type="SMART" id="SM00320">
    <property type="entry name" value="WD40"/>
    <property type="match status" value="4"/>
</dbReference>
<dbReference type="InterPro" id="IPR037593">
    <property type="entry name" value="MIOS/Sea4"/>
</dbReference>
<feature type="compositionally biased region" description="Low complexity" evidence="1">
    <location>
        <begin position="268"/>
        <end position="279"/>
    </location>
</feature>
<dbReference type="STRING" id="1806994.A0A507C790"/>
<dbReference type="PANTHER" id="PTHR16453:SF9">
    <property type="entry name" value="GATOR COMPLEX PROTEIN MIOS"/>
    <property type="match status" value="1"/>
</dbReference>
<organism evidence="4 5">
    <name type="scientific">Synchytrium microbalum</name>
    <dbReference type="NCBI Taxonomy" id="1806994"/>
    <lineage>
        <taxon>Eukaryota</taxon>
        <taxon>Fungi</taxon>
        <taxon>Fungi incertae sedis</taxon>
        <taxon>Chytridiomycota</taxon>
        <taxon>Chytridiomycota incertae sedis</taxon>
        <taxon>Chytridiomycetes</taxon>
        <taxon>Synchytriales</taxon>
        <taxon>Synchytriaceae</taxon>
        <taxon>Synchytrium</taxon>
    </lineage>
</organism>
<feature type="compositionally biased region" description="Pro residues" evidence="1">
    <location>
        <begin position="1121"/>
        <end position="1130"/>
    </location>
</feature>
<feature type="region of interest" description="Disordered" evidence="1">
    <location>
        <begin position="1317"/>
        <end position="1341"/>
    </location>
</feature>
<feature type="compositionally biased region" description="Polar residues" evidence="1">
    <location>
        <begin position="1317"/>
        <end position="1331"/>
    </location>
</feature>
<feature type="domain" description="MIOS-like alpha-solenoid" evidence="3">
    <location>
        <begin position="719"/>
        <end position="981"/>
    </location>
</feature>
<reference evidence="4 5" key="1">
    <citation type="journal article" date="2019" name="Sci. Rep.">
        <title>Comparative genomics of chytrid fungi reveal insights into the obligate biotrophic and pathogenic lifestyle of Synchytrium endobioticum.</title>
        <authorList>
            <person name="van de Vossenberg B.T.L.H."/>
            <person name="Warris S."/>
            <person name="Nguyen H.D.T."/>
            <person name="van Gent-Pelzer M.P.E."/>
            <person name="Joly D.L."/>
            <person name="van de Geest H.C."/>
            <person name="Bonants P.J.M."/>
            <person name="Smith D.S."/>
            <person name="Levesque C.A."/>
            <person name="van der Lee T.A.J."/>
        </authorList>
    </citation>
    <scope>NUCLEOTIDE SEQUENCE [LARGE SCALE GENOMIC DNA]</scope>
    <source>
        <strain evidence="4 5">JEL517</strain>
    </source>
</reference>
<evidence type="ECO:0000313" key="4">
    <source>
        <dbReference type="EMBL" id="TPX34999.1"/>
    </source>
</evidence>
<feature type="region of interest" description="Disordered" evidence="1">
    <location>
        <begin position="1110"/>
        <end position="1141"/>
    </location>
</feature>
<dbReference type="GO" id="GO:0005737">
    <property type="term" value="C:cytoplasm"/>
    <property type="evidence" value="ECO:0007669"/>
    <property type="project" value="TreeGrafter"/>
</dbReference>
<dbReference type="InterPro" id="IPR015943">
    <property type="entry name" value="WD40/YVTN_repeat-like_dom_sf"/>
</dbReference>
<dbReference type="Proteomes" id="UP000319731">
    <property type="component" value="Unassembled WGS sequence"/>
</dbReference>
<dbReference type="RefSeq" id="XP_031025584.1">
    <property type="nucleotide sequence ID" value="XM_031168443.1"/>
</dbReference>
<dbReference type="OrthoDB" id="341486at2759"/>
<accession>A0A507C790</accession>
<feature type="region of interest" description="Disordered" evidence="1">
    <location>
        <begin position="264"/>
        <end position="293"/>
    </location>
</feature>
<keyword evidence="2" id="KW-1133">Transmembrane helix</keyword>
<feature type="region of interest" description="Disordered" evidence="1">
    <location>
        <begin position="1640"/>
        <end position="1684"/>
    </location>
</feature>
<dbReference type="InterPro" id="IPR001680">
    <property type="entry name" value="WD40_rpt"/>
</dbReference>
<dbReference type="Pfam" id="PF17010">
    <property type="entry name" value="DUF5092"/>
    <property type="match status" value="1"/>
</dbReference>
<keyword evidence="5" id="KW-1185">Reference proteome</keyword>